<dbReference type="NCBIfam" id="TIGR00689">
    <property type="entry name" value="rpiB_lacA_lacB"/>
    <property type="match status" value="1"/>
</dbReference>
<protein>
    <submittedName>
        <fullName evidence="1">RpiB/LacA/LacB family sugar-phosphate isomerase</fullName>
    </submittedName>
</protein>
<reference evidence="1 2" key="1">
    <citation type="submission" date="2023-05" db="EMBL/GenBank/DDBJ databases">
        <title>A new hyperthermophilic archaea 'Ignisphaera cupida' sp. nov. and description of the family 'Ignisphaeraceae' fam. nov.</title>
        <authorList>
            <person name="Podosokorskaya O.A."/>
            <person name="Elcheninov A.G."/>
            <person name="Klukina A."/>
            <person name="Merkel A.Y."/>
        </authorList>
    </citation>
    <scope>NUCLEOTIDE SEQUENCE [LARGE SCALE GENOMIC DNA]</scope>
    <source>
        <strain evidence="1 2">4213-co</strain>
    </source>
</reference>
<sequence length="166" mass="17838">MEVSSAKEVKSQTVERSRRVAVGSDDLYPAVNAVVKYLTEKGFEVIPVGSVKTGKPEPWPLVGFEVGKLVASGVADWGVVICYTGTGVSIAANKVKGVRAALCNDAETARGARLWNDANVLAMSGRLVTEYVAREILDAWISTTKIDESEARNIELLKKLDVEGTL</sequence>
<dbReference type="SUPFAM" id="SSF89623">
    <property type="entry name" value="Ribose/Galactose isomerase RpiB/AlsB"/>
    <property type="match status" value="1"/>
</dbReference>
<dbReference type="PANTHER" id="PTHR30345">
    <property type="entry name" value="RIBOSE-5-PHOSPHATE ISOMERASE B"/>
    <property type="match status" value="1"/>
</dbReference>
<proteinExistence type="predicted"/>
<organism evidence="1 2">
    <name type="scientific">Ignisphaera cupida</name>
    <dbReference type="NCBI Taxonomy" id="3050454"/>
    <lineage>
        <taxon>Archaea</taxon>
        <taxon>Thermoproteota</taxon>
        <taxon>Thermoprotei</taxon>
        <taxon>Desulfurococcales</taxon>
        <taxon>Desulfurococcaceae</taxon>
        <taxon>Ignisphaera</taxon>
    </lineage>
</organism>
<dbReference type="Pfam" id="PF02502">
    <property type="entry name" value="LacAB_rpiB"/>
    <property type="match status" value="1"/>
</dbReference>
<dbReference type="Proteomes" id="UP001529235">
    <property type="component" value="Unassembled WGS sequence"/>
</dbReference>
<dbReference type="InterPro" id="IPR003500">
    <property type="entry name" value="RpiB_LacA_LacB"/>
</dbReference>
<dbReference type="InterPro" id="IPR036569">
    <property type="entry name" value="RpiB_LacA_LacB_sf"/>
</dbReference>
<dbReference type="Gene3D" id="3.40.1400.10">
    <property type="entry name" value="Sugar-phosphate isomerase, RpiB/LacA/LacB"/>
    <property type="match status" value="1"/>
</dbReference>
<comment type="caution">
    <text evidence="1">The sequence shown here is derived from an EMBL/GenBank/DDBJ whole genome shotgun (WGS) entry which is preliminary data.</text>
</comment>
<gene>
    <name evidence="1" type="ORF">QPL79_08400</name>
</gene>
<dbReference type="GO" id="GO:0016853">
    <property type="term" value="F:isomerase activity"/>
    <property type="evidence" value="ECO:0007669"/>
    <property type="project" value="UniProtKB-KW"/>
</dbReference>
<dbReference type="PIRSF" id="PIRSF005384">
    <property type="entry name" value="RpiB_LacA_B"/>
    <property type="match status" value="1"/>
</dbReference>
<name>A0ABD4Z7R7_9CREN</name>
<keyword evidence="1" id="KW-0413">Isomerase</keyword>
<dbReference type="AlphaFoldDB" id="A0ABD4Z7R7"/>
<evidence type="ECO:0000313" key="1">
    <source>
        <dbReference type="EMBL" id="MDK6029381.1"/>
    </source>
</evidence>
<dbReference type="RefSeq" id="WP_285274366.1">
    <property type="nucleotide sequence ID" value="NZ_JASNVW010000007.1"/>
</dbReference>
<dbReference type="EMBL" id="JASNVW010000007">
    <property type="protein sequence ID" value="MDK6029381.1"/>
    <property type="molecule type" value="Genomic_DNA"/>
</dbReference>
<dbReference type="PANTHER" id="PTHR30345:SF2">
    <property type="entry name" value="SUGAR-PHOSPHATE ISOMERASE, RPIB_LACA_LACB FAMILY"/>
    <property type="match status" value="1"/>
</dbReference>
<accession>A0ABD4Z7R7</accession>
<evidence type="ECO:0000313" key="2">
    <source>
        <dbReference type="Proteomes" id="UP001529235"/>
    </source>
</evidence>
<keyword evidence="2" id="KW-1185">Reference proteome</keyword>